<evidence type="ECO:0008006" key="4">
    <source>
        <dbReference type="Google" id="ProtNLM"/>
    </source>
</evidence>
<proteinExistence type="predicted"/>
<organism evidence="2 3">
    <name type="scientific">Pseudooceanicola marinus</name>
    <dbReference type="NCBI Taxonomy" id="396013"/>
    <lineage>
        <taxon>Bacteria</taxon>
        <taxon>Pseudomonadati</taxon>
        <taxon>Pseudomonadota</taxon>
        <taxon>Alphaproteobacteria</taxon>
        <taxon>Rhodobacterales</taxon>
        <taxon>Paracoccaceae</taxon>
        <taxon>Pseudooceanicola</taxon>
    </lineage>
</organism>
<evidence type="ECO:0000313" key="3">
    <source>
        <dbReference type="Proteomes" id="UP000193963"/>
    </source>
</evidence>
<reference evidence="2 3" key="1">
    <citation type="submission" date="2017-03" db="EMBL/GenBank/DDBJ databases">
        <authorList>
            <person name="Afonso C.L."/>
            <person name="Miller P.J."/>
            <person name="Scott M.A."/>
            <person name="Spackman E."/>
            <person name="Goraichik I."/>
            <person name="Dimitrov K.M."/>
            <person name="Suarez D.L."/>
            <person name="Swayne D.E."/>
        </authorList>
    </citation>
    <scope>NUCLEOTIDE SEQUENCE [LARGE SCALE GENOMIC DNA]</scope>
    <source>
        <strain evidence="2 3">CECT 7751</strain>
    </source>
</reference>
<feature type="compositionally biased region" description="Acidic residues" evidence="1">
    <location>
        <begin position="231"/>
        <end position="247"/>
    </location>
</feature>
<feature type="region of interest" description="Disordered" evidence="1">
    <location>
        <begin position="228"/>
        <end position="247"/>
    </location>
</feature>
<dbReference type="SUPFAM" id="SSF53474">
    <property type="entry name" value="alpha/beta-Hydrolases"/>
    <property type="match status" value="1"/>
</dbReference>
<accession>A0A1X7A2G6</accession>
<name>A0A1X7A2G6_9RHOB</name>
<dbReference type="AlphaFoldDB" id="A0A1X7A2G6"/>
<keyword evidence="3" id="KW-1185">Reference proteome</keyword>
<gene>
    <name evidence="2" type="ORF">PSM7751_03600</name>
</gene>
<dbReference type="InterPro" id="IPR029058">
    <property type="entry name" value="AB_hydrolase_fold"/>
</dbReference>
<protein>
    <recommendedName>
        <fullName evidence="4">Alpha/beta hydrolase family protein</fullName>
    </recommendedName>
</protein>
<evidence type="ECO:0000256" key="1">
    <source>
        <dbReference type="SAM" id="MobiDB-lite"/>
    </source>
</evidence>
<sequence>MADALDITPVSDSETLKVWLYRGTSTRLVLSFWDSEEGGAPLAAFAHAASHGGRDNVLFFADPGNTWLNGEGLIEEIVEWAAAYRRECAAETVMVLGQGMGGFMALAMPAFLEVKVALALSPLFAMPARAIPEGKGLEDLRLHNLGEVLGRSADYYLIHGEAPGEAAHLESFPLQPNIHQFVLPSGDKTVPQLLDDAGLTGAVLERAFLNQARKLRKTLEPLGVYRREDALPEEGGETEEMTGEQGA</sequence>
<dbReference type="Proteomes" id="UP000193963">
    <property type="component" value="Unassembled WGS sequence"/>
</dbReference>
<dbReference type="RefSeq" id="WP_085889621.1">
    <property type="nucleotide sequence ID" value="NZ_FWFN01000008.1"/>
</dbReference>
<evidence type="ECO:0000313" key="2">
    <source>
        <dbReference type="EMBL" id="SLN68589.1"/>
    </source>
</evidence>
<dbReference type="EMBL" id="FWFN01000008">
    <property type="protein sequence ID" value="SLN68589.1"/>
    <property type="molecule type" value="Genomic_DNA"/>
</dbReference>
<dbReference type="OrthoDB" id="7840740at2"/>